<dbReference type="InterPro" id="IPR015422">
    <property type="entry name" value="PyrdxlP-dep_Trfase_small"/>
</dbReference>
<dbReference type="InterPro" id="IPR015421">
    <property type="entry name" value="PyrdxlP-dep_Trfase_major"/>
</dbReference>
<dbReference type="Gene3D" id="3.40.640.10">
    <property type="entry name" value="Type I PLP-dependent aspartate aminotransferase-like (Major domain)"/>
    <property type="match status" value="1"/>
</dbReference>
<dbReference type="InterPro" id="IPR015424">
    <property type="entry name" value="PyrdxlP-dep_Trfase"/>
</dbReference>
<evidence type="ECO:0000256" key="2">
    <source>
        <dbReference type="ARBA" id="ARBA00008954"/>
    </source>
</evidence>
<dbReference type="Pfam" id="PF00202">
    <property type="entry name" value="Aminotran_3"/>
    <property type="match status" value="1"/>
</dbReference>
<dbReference type="FunFam" id="3.40.640.10:FF:000014">
    <property type="entry name" value="Adenosylmethionine-8-amino-7-oxononanoate aminotransferase, probable"/>
    <property type="match status" value="1"/>
</dbReference>
<evidence type="ECO:0000313" key="7">
    <source>
        <dbReference type="EMBL" id="MDP1520997.1"/>
    </source>
</evidence>
<organism evidence="7 8">
    <name type="scientific">Porticoccus litoralis</name>
    <dbReference type="NCBI Taxonomy" id="434086"/>
    <lineage>
        <taxon>Bacteria</taxon>
        <taxon>Pseudomonadati</taxon>
        <taxon>Pseudomonadota</taxon>
        <taxon>Gammaproteobacteria</taxon>
        <taxon>Cellvibrionales</taxon>
        <taxon>Porticoccaceae</taxon>
        <taxon>Porticoccus</taxon>
    </lineage>
</organism>
<dbReference type="RefSeq" id="WP_305170611.1">
    <property type="nucleotide sequence ID" value="NZ_JAUUUU010000004.1"/>
</dbReference>
<gene>
    <name evidence="7" type="ORF">Q8A57_08455</name>
</gene>
<name>A0AAW8B3K3_9GAMM</name>
<evidence type="ECO:0000256" key="6">
    <source>
        <dbReference type="RuleBase" id="RU003560"/>
    </source>
</evidence>
<comment type="caution">
    <text evidence="7">The sequence shown here is derived from an EMBL/GenBank/DDBJ whole genome shotgun (WGS) entry which is preliminary data.</text>
</comment>
<dbReference type="CDD" id="cd00610">
    <property type="entry name" value="OAT_like"/>
    <property type="match status" value="1"/>
</dbReference>
<evidence type="ECO:0000256" key="5">
    <source>
        <dbReference type="ARBA" id="ARBA00022898"/>
    </source>
</evidence>
<keyword evidence="5 6" id="KW-0663">Pyridoxal phosphate</keyword>
<evidence type="ECO:0000313" key="8">
    <source>
        <dbReference type="Proteomes" id="UP001178354"/>
    </source>
</evidence>
<dbReference type="PANTHER" id="PTHR43094">
    <property type="entry name" value="AMINOTRANSFERASE"/>
    <property type="match status" value="1"/>
</dbReference>
<dbReference type="GO" id="GO:0008483">
    <property type="term" value="F:transaminase activity"/>
    <property type="evidence" value="ECO:0007669"/>
    <property type="project" value="UniProtKB-KW"/>
</dbReference>
<reference evidence="7" key="2">
    <citation type="submission" date="2023-08" db="EMBL/GenBank/DDBJ databases">
        <authorList>
            <person name="Luo J."/>
        </authorList>
    </citation>
    <scope>NUCLEOTIDE SEQUENCE</scope>
    <source>
        <strain evidence="7">DSM 25064</strain>
    </source>
</reference>
<keyword evidence="4" id="KW-0808">Transferase</keyword>
<reference evidence="7" key="1">
    <citation type="journal article" date="2010" name="Int. J. Syst. Evol. Microbiol.">
        <title>Porticoccus litoralis gen. nov., sp. nov., a gammaproteobacterium isolated from the Yellow Sea.</title>
        <authorList>
            <person name="Oh H.M."/>
            <person name="Kim H."/>
            <person name="Kim K.M."/>
            <person name="Min G.S."/>
            <person name="Cho J.C."/>
        </authorList>
    </citation>
    <scope>NUCLEOTIDE SEQUENCE</scope>
    <source>
        <strain evidence="7">DSM 25064</strain>
    </source>
</reference>
<evidence type="ECO:0000256" key="3">
    <source>
        <dbReference type="ARBA" id="ARBA00022576"/>
    </source>
</evidence>
<dbReference type="GO" id="GO:0030170">
    <property type="term" value="F:pyridoxal phosphate binding"/>
    <property type="evidence" value="ECO:0007669"/>
    <property type="project" value="InterPro"/>
</dbReference>
<dbReference type="InterPro" id="IPR005814">
    <property type="entry name" value="Aminotrans_3"/>
</dbReference>
<keyword evidence="3 7" id="KW-0032">Aminotransferase</keyword>
<dbReference type="PROSITE" id="PS00600">
    <property type="entry name" value="AA_TRANSFER_CLASS_3"/>
    <property type="match status" value="1"/>
</dbReference>
<evidence type="ECO:0000256" key="1">
    <source>
        <dbReference type="ARBA" id="ARBA00001933"/>
    </source>
</evidence>
<dbReference type="GO" id="GO:0005829">
    <property type="term" value="C:cytosol"/>
    <property type="evidence" value="ECO:0007669"/>
    <property type="project" value="TreeGrafter"/>
</dbReference>
<dbReference type="PANTHER" id="PTHR43094:SF1">
    <property type="entry name" value="AMINOTRANSFERASE CLASS-III"/>
    <property type="match status" value="1"/>
</dbReference>
<dbReference type="AlphaFoldDB" id="A0AAW8B3K3"/>
<protein>
    <submittedName>
        <fullName evidence="7">Aspartate aminotransferase family protein</fullName>
    </submittedName>
</protein>
<evidence type="ECO:0000256" key="4">
    <source>
        <dbReference type="ARBA" id="ARBA00022679"/>
    </source>
</evidence>
<comment type="similarity">
    <text evidence="2 6">Belongs to the class-III pyridoxal-phosphate-dependent aminotransferase family.</text>
</comment>
<dbReference type="SUPFAM" id="SSF53383">
    <property type="entry name" value="PLP-dependent transferases"/>
    <property type="match status" value="1"/>
</dbReference>
<dbReference type="Proteomes" id="UP001178354">
    <property type="component" value="Unassembled WGS sequence"/>
</dbReference>
<sequence length="459" mass="50693">MPANRDGKYSHTAELKRQDAAHHLHPFTDFQDYAAHPGRIISRAEGVYIEDSDGNRILDGMSGLWCCNLGYSQPGIVEAVRKQLSELPFYNNFFQCANEPSVRLAARLASLTPDNFNHVFFTNSGSEANDTNLRLVRRYWDLLDKPNKRIILSRTNAYHGSTIAAASLGGFDFVHRQFETLPYVHHIAQPYWFKDGGELSPEEFGVRVAKDLERAIDELGEDNIAAFIAEPIQGAGGVIVPPESYWPEMRRILAERDILFISDEVICGFGRTGQLFGCQSYGTSPDLITFAKAVTNGFQPLGGVLLGDRVANVLTSGGGEFGHGFTYSGHPAACAAALATLDILEREQLVERVADDIGPYLQRRWQELADHPIVGETRGKGMVAALELVRNKHTRERLEDGGKAGAVCRQFCIESGLVMRAVGDAMIIAPPLVCSHEEIDLLIERATRALDLTASHYHL</sequence>
<dbReference type="PIRSF" id="PIRSF000521">
    <property type="entry name" value="Transaminase_4ab_Lys_Orn"/>
    <property type="match status" value="1"/>
</dbReference>
<dbReference type="NCBIfam" id="NF005682">
    <property type="entry name" value="PRK07480.1"/>
    <property type="match status" value="1"/>
</dbReference>
<comment type="cofactor">
    <cofactor evidence="1">
        <name>pyridoxal 5'-phosphate</name>
        <dbReference type="ChEBI" id="CHEBI:597326"/>
    </cofactor>
</comment>
<keyword evidence="8" id="KW-1185">Reference proteome</keyword>
<dbReference type="EMBL" id="JAUUUU010000004">
    <property type="protein sequence ID" value="MDP1520997.1"/>
    <property type="molecule type" value="Genomic_DNA"/>
</dbReference>
<dbReference type="Gene3D" id="3.90.1150.10">
    <property type="entry name" value="Aspartate Aminotransferase, domain 1"/>
    <property type="match status" value="1"/>
</dbReference>
<accession>A0AAW8B3K3</accession>
<proteinExistence type="inferred from homology"/>
<dbReference type="InterPro" id="IPR049704">
    <property type="entry name" value="Aminotrans_3_PPA_site"/>
</dbReference>